<feature type="transmembrane region" description="Helical" evidence="10">
    <location>
        <begin position="298"/>
        <end position="319"/>
    </location>
</feature>
<evidence type="ECO:0000256" key="2">
    <source>
        <dbReference type="ARBA" id="ARBA00022475"/>
    </source>
</evidence>
<keyword evidence="3 10" id="KW-0716">Sensory transduction</keyword>
<keyword evidence="2" id="KW-1003">Cell membrane</keyword>
<evidence type="ECO:0000256" key="10">
    <source>
        <dbReference type="RuleBase" id="RU351113"/>
    </source>
</evidence>
<name>A0A3L8DL61_OOCBI</name>
<evidence type="ECO:0000256" key="6">
    <source>
        <dbReference type="ARBA" id="ARBA00022989"/>
    </source>
</evidence>
<dbReference type="GO" id="GO:0005886">
    <property type="term" value="C:plasma membrane"/>
    <property type="evidence" value="ECO:0007669"/>
    <property type="project" value="UniProtKB-SubCell"/>
</dbReference>
<dbReference type="EMBL" id="QOIP01000006">
    <property type="protein sequence ID" value="RLU21180.1"/>
    <property type="molecule type" value="Genomic_DNA"/>
</dbReference>
<sequence>MTDYIILQYFNLNRLLLLILGLWPYQRTKLVEFQLYLVFGILVSIIPALLTPLLTLDCTVSLLIKILPPVLIIMICTIKYFSFIINAHTVKQIMDQLQHICNNLIDENEVAIMQNYGNRTRSYTALFIIYALCNFIIFLLLPLLPKIAGVILFINESQLHHTVYIMTEYFVDREKYFYLILLHMDAAVCIGAIALIGVGTMFIGYLKHTCAMFEICSYRIKHAIMLETESTQLRDDMIRKKIKCAVDIHRKGIEFSTFVISSFDWLFCLLIAIIVLCLSVDLFCLFQTVSSGHNVEEFVVHFSCLSILLLYLFLANYAAQEIIDHYNHIFITAYSIQWYAASICIQKMILFLLQRGAKAFNLNIGGLFIGSLETAGMLLSTSVSYFTVLYSTR</sequence>
<keyword evidence="8 10" id="KW-0675">Receptor</keyword>
<evidence type="ECO:0000256" key="8">
    <source>
        <dbReference type="ARBA" id="ARBA00023170"/>
    </source>
</evidence>
<keyword evidence="4 10" id="KW-0812">Transmembrane</keyword>
<evidence type="ECO:0000313" key="12">
    <source>
        <dbReference type="Proteomes" id="UP000279307"/>
    </source>
</evidence>
<feature type="transmembrane region" description="Helical" evidence="10">
    <location>
        <begin position="35"/>
        <end position="54"/>
    </location>
</feature>
<feature type="transmembrane region" description="Helical" evidence="10">
    <location>
        <begin position="176"/>
        <end position="203"/>
    </location>
</feature>
<evidence type="ECO:0000256" key="7">
    <source>
        <dbReference type="ARBA" id="ARBA00023136"/>
    </source>
</evidence>
<comment type="caution">
    <text evidence="11">The sequence shown here is derived from an EMBL/GenBank/DDBJ whole genome shotgun (WGS) entry which is preliminary data.</text>
</comment>
<dbReference type="GO" id="GO:0004984">
    <property type="term" value="F:olfactory receptor activity"/>
    <property type="evidence" value="ECO:0007669"/>
    <property type="project" value="InterPro"/>
</dbReference>
<dbReference type="GO" id="GO:0005549">
    <property type="term" value="F:odorant binding"/>
    <property type="evidence" value="ECO:0007669"/>
    <property type="project" value="InterPro"/>
</dbReference>
<evidence type="ECO:0000256" key="1">
    <source>
        <dbReference type="ARBA" id="ARBA00004651"/>
    </source>
</evidence>
<keyword evidence="6 10" id="KW-1133">Transmembrane helix</keyword>
<keyword evidence="7 10" id="KW-0472">Membrane</keyword>
<protein>
    <recommendedName>
        <fullName evidence="10">Odorant receptor</fullName>
    </recommendedName>
</protein>
<evidence type="ECO:0000313" key="11">
    <source>
        <dbReference type="EMBL" id="RLU21180.1"/>
    </source>
</evidence>
<comment type="similarity">
    <text evidence="10">Belongs to the insect chemoreceptor superfamily. Heteromeric odorant receptor channel (TC 1.A.69) family.</text>
</comment>
<reference evidence="11 12" key="1">
    <citation type="journal article" date="2018" name="Genome Res.">
        <title>The genomic architecture and molecular evolution of ant odorant receptors.</title>
        <authorList>
            <person name="McKenzie S.K."/>
            <person name="Kronauer D.J.C."/>
        </authorList>
    </citation>
    <scope>NUCLEOTIDE SEQUENCE [LARGE SCALE GENOMIC DNA]</scope>
    <source>
        <strain evidence="11">Clonal line C1</strain>
    </source>
</reference>
<feature type="transmembrane region" description="Helical" evidence="10">
    <location>
        <begin position="365"/>
        <end position="390"/>
    </location>
</feature>
<proteinExistence type="inferred from homology"/>
<feature type="transmembrane region" description="Helical" evidence="10">
    <location>
        <begin position="123"/>
        <end position="144"/>
    </location>
</feature>
<feature type="transmembrane region" description="Helical" evidence="10">
    <location>
        <begin position="265"/>
        <end position="286"/>
    </location>
</feature>
<dbReference type="GO" id="GO:0007165">
    <property type="term" value="P:signal transduction"/>
    <property type="evidence" value="ECO:0007669"/>
    <property type="project" value="UniProtKB-KW"/>
</dbReference>
<dbReference type="AlphaFoldDB" id="A0A3L8DL61"/>
<evidence type="ECO:0000256" key="3">
    <source>
        <dbReference type="ARBA" id="ARBA00022606"/>
    </source>
</evidence>
<accession>A0A3L8DL61</accession>
<dbReference type="OrthoDB" id="7549866at2759"/>
<feature type="transmembrane region" description="Helical" evidence="10">
    <location>
        <begin position="6"/>
        <end position="23"/>
    </location>
</feature>
<comment type="subcellular location">
    <subcellularLocation>
        <location evidence="1 10">Cell membrane</location>
        <topology evidence="1 10">Multi-pass membrane protein</topology>
    </subcellularLocation>
</comment>
<dbReference type="PANTHER" id="PTHR21137:SF35">
    <property type="entry name" value="ODORANT RECEPTOR 19A-RELATED"/>
    <property type="match status" value="1"/>
</dbReference>
<dbReference type="PANTHER" id="PTHR21137">
    <property type="entry name" value="ODORANT RECEPTOR"/>
    <property type="match status" value="1"/>
</dbReference>
<gene>
    <name evidence="11" type="ORF">DMN91_005553</name>
</gene>
<dbReference type="Proteomes" id="UP000279307">
    <property type="component" value="Chromosome 6"/>
</dbReference>
<feature type="transmembrane region" description="Helical" evidence="10">
    <location>
        <begin position="331"/>
        <end position="353"/>
    </location>
</feature>
<feature type="transmembrane region" description="Helical" evidence="10">
    <location>
        <begin position="66"/>
        <end position="85"/>
    </location>
</feature>
<comment type="caution">
    <text evidence="10">Lacks conserved residue(s) required for the propagation of feature annotation.</text>
</comment>
<dbReference type="InterPro" id="IPR004117">
    <property type="entry name" value="7tm6_olfct_rcpt"/>
</dbReference>
<dbReference type="Pfam" id="PF02949">
    <property type="entry name" value="7tm_6"/>
    <property type="match status" value="1"/>
</dbReference>
<organism evidence="11 12">
    <name type="scientific">Ooceraea biroi</name>
    <name type="common">Clonal raider ant</name>
    <name type="synonym">Cerapachys biroi</name>
    <dbReference type="NCBI Taxonomy" id="2015173"/>
    <lineage>
        <taxon>Eukaryota</taxon>
        <taxon>Metazoa</taxon>
        <taxon>Ecdysozoa</taxon>
        <taxon>Arthropoda</taxon>
        <taxon>Hexapoda</taxon>
        <taxon>Insecta</taxon>
        <taxon>Pterygota</taxon>
        <taxon>Neoptera</taxon>
        <taxon>Endopterygota</taxon>
        <taxon>Hymenoptera</taxon>
        <taxon>Apocrita</taxon>
        <taxon>Aculeata</taxon>
        <taxon>Formicoidea</taxon>
        <taxon>Formicidae</taxon>
        <taxon>Dorylinae</taxon>
        <taxon>Ooceraea</taxon>
    </lineage>
</organism>
<keyword evidence="5 10" id="KW-0552">Olfaction</keyword>
<evidence type="ECO:0000256" key="4">
    <source>
        <dbReference type="ARBA" id="ARBA00022692"/>
    </source>
</evidence>
<keyword evidence="9 10" id="KW-0807">Transducer</keyword>
<evidence type="ECO:0000256" key="5">
    <source>
        <dbReference type="ARBA" id="ARBA00022725"/>
    </source>
</evidence>
<evidence type="ECO:0000256" key="9">
    <source>
        <dbReference type="ARBA" id="ARBA00023224"/>
    </source>
</evidence>